<proteinExistence type="predicted"/>
<dbReference type="RefSeq" id="WP_090939286.1">
    <property type="nucleotide sequence ID" value="NZ_FNDJ01000015.1"/>
</dbReference>
<dbReference type="EMBL" id="FNDJ01000015">
    <property type="protein sequence ID" value="SDK32160.1"/>
    <property type="molecule type" value="Genomic_DNA"/>
</dbReference>
<dbReference type="AlphaFoldDB" id="A0A1G9AZN0"/>
<name>A0A1G9AZN0_9ACTN</name>
<reference evidence="2 3" key="1">
    <citation type="submission" date="2016-10" db="EMBL/GenBank/DDBJ databases">
        <authorList>
            <person name="de Groot N.N."/>
        </authorList>
    </citation>
    <scope>NUCLEOTIDE SEQUENCE [LARGE SCALE GENOMIC DNA]</scope>
    <source>
        <strain evidence="2 3">CGMCC 4.6533</strain>
    </source>
</reference>
<protein>
    <submittedName>
        <fullName evidence="2">Uncharacterized protein</fullName>
    </submittedName>
</protein>
<accession>A0A1G9AZN0</accession>
<feature type="region of interest" description="Disordered" evidence="1">
    <location>
        <begin position="82"/>
        <end position="102"/>
    </location>
</feature>
<evidence type="ECO:0000313" key="2">
    <source>
        <dbReference type="EMBL" id="SDK32160.1"/>
    </source>
</evidence>
<keyword evidence="3" id="KW-1185">Reference proteome</keyword>
<gene>
    <name evidence="2" type="ORF">SAMN05421869_11585</name>
</gene>
<dbReference type="Proteomes" id="UP000199202">
    <property type="component" value="Unassembled WGS sequence"/>
</dbReference>
<evidence type="ECO:0000313" key="3">
    <source>
        <dbReference type="Proteomes" id="UP000199202"/>
    </source>
</evidence>
<organism evidence="2 3">
    <name type="scientific">Nonomuraea jiangxiensis</name>
    <dbReference type="NCBI Taxonomy" id="633440"/>
    <lineage>
        <taxon>Bacteria</taxon>
        <taxon>Bacillati</taxon>
        <taxon>Actinomycetota</taxon>
        <taxon>Actinomycetes</taxon>
        <taxon>Streptosporangiales</taxon>
        <taxon>Streptosporangiaceae</taxon>
        <taxon>Nonomuraea</taxon>
    </lineage>
</organism>
<evidence type="ECO:0000256" key="1">
    <source>
        <dbReference type="SAM" id="MobiDB-lite"/>
    </source>
</evidence>
<sequence length="102" mass="10466">MSARVAVHALAEERGTPLPPLVVAAAGGRRRLPALVYLAELRIRTGAPDLAARLLAEVAEVELSAADRERLADELSTAADLSATLETPAISGTSATPEAPTG</sequence>